<evidence type="ECO:0000313" key="5">
    <source>
        <dbReference type="Proteomes" id="UP000185944"/>
    </source>
</evidence>
<proteinExistence type="predicted"/>
<dbReference type="InterPro" id="IPR015943">
    <property type="entry name" value="WD40/YVTN_repeat-like_dom_sf"/>
</dbReference>
<accession>A0A177EJV6</accession>
<reference evidence="4 5" key="1">
    <citation type="submission" date="2016-02" db="EMBL/GenBank/DDBJ databases">
        <title>Discovery of a natural microsporidian pathogen with a broad tissue tropism in Caenorhabditis elegans.</title>
        <authorList>
            <person name="Luallen R.J."/>
            <person name="Reinke A.W."/>
            <person name="Tong L."/>
            <person name="Botts M.R."/>
            <person name="Felix M.-A."/>
            <person name="Troemel E.R."/>
        </authorList>
    </citation>
    <scope>NUCLEOTIDE SEQUENCE [LARGE SCALE GENOMIC DNA]</scope>
    <source>
        <strain evidence="4 5">JUm2807</strain>
    </source>
</reference>
<dbReference type="PANTHER" id="PTHR11871">
    <property type="entry name" value="PROTEIN PHOSPHATASE PP2A REGULATORY SUBUNIT B"/>
    <property type="match status" value="1"/>
</dbReference>
<feature type="compositionally biased region" description="Basic and acidic residues" evidence="3">
    <location>
        <begin position="135"/>
        <end position="170"/>
    </location>
</feature>
<dbReference type="GO" id="GO:0000159">
    <property type="term" value="C:protein phosphatase type 2A complex"/>
    <property type="evidence" value="ECO:0007669"/>
    <property type="project" value="InterPro"/>
</dbReference>
<dbReference type="Gene3D" id="2.130.10.10">
    <property type="entry name" value="YVTN repeat-like/Quinoprotein amine dehydrogenase"/>
    <property type="match status" value="1"/>
</dbReference>
<dbReference type="GeneID" id="93646485"/>
<dbReference type="InterPro" id="IPR000009">
    <property type="entry name" value="PP2A_PR55"/>
</dbReference>
<feature type="region of interest" description="Disordered" evidence="3">
    <location>
        <begin position="118"/>
        <end position="194"/>
    </location>
</feature>
<dbReference type="AlphaFoldDB" id="A0A177EJV6"/>
<dbReference type="VEuPathDB" id="MicrosporidiaDB:NEDG_00135"/>
<dbReference type="InterPro" id="IPR036322">
    <property type="entry name" value="WD40_repeat_dom_sf"/>
</dbReference>
<dbReference type="GO" id="GO:0019888">
    <property type="term" value="F:protein phosphatase regulator activity"/>
    <property type="evidence" value="ECO:0007669"/>
    <property type="project" value="InterPro"/>
</dbReference>
<gene>
    <name evidence="4" type="ORF">NEDG_00135</name>
</gene>
<protein>
    <submittedName>
        <fullName evidence="4">Serine/threonine-protein phosphatase 2A regulatory subunit B</fullName>
    </submittedName>
</protein>
<evidence type="ECO:0000313" key="4">
    <source>
        <dbReference type="EMBL" id="OAG31660.1"/>
    </source>
</evidence>
<dbReference type="Proteomes" id="UP000185944">
    <property type="component" value="Unassembled WGS sequence"/>
</dbReference>
<comment type="caution">
    <text evidence="4">The sequence shown here is derived from an EMBL/GenBank/DDBJ whole genome shotgun (WGS) entry which is preliminary data.</text>
</comment>
<evidence type="ECO:0000256" key="1">
    <source>
        <dbReference type="ARBA" id="ARBA00022574"/>
    </source>
</evidence>
<dbReference type="SUPFAM" id="SSF50978">
    <property type="entry name" value="WD40 repeat-like"/>
    <property type="match status" value="1"/>
</dbReference>
<dbReference type="PRINTS" id="PR00600">
    <property type="entry name" value="PP2APR55"/>
</dbReference>
<dbReference type="STRING" id="1805483.A0A177EJV6"/>
<evidence type="ECO:0000256" key="3">
    <source>
        <dbReference type="SAM" id="MobiDB-lite"/>
    </source>
</evidence>
<dbReference type="EMBL" id="LTDL01000014">
    <property type="protein sequence ID" value="OAG31660.1"/>
    <property type="molecule type" value="Genomic_DNA"/>
</dbReference>
<organism evidence="4 5">
    <name type="scientific">Nematocida displodere</name>
    <dbReference type="NCBI Taxonomy" id="1805483"/>
    <lineage>
        <taxon>Eukaryota</taxon>
        <taxon>Fungi</taxon>
        <taxon>Fungi incertae sedis</taxon>
        <taxon>Microsporidia</taxon>
        <taxon>Nematocida</taxon>
    </lineage>
</organism>
<dbReference type="RefSeq" id="XP_067545261.1">
    <property type="nucleotide sequence ID" value="XM_067687553.1"/>
</dbReference>
<evidence type="ECO:0000256" key="2">
    <source>
        <dbReference type="ARBA" id="ARBA00022737"/>
    </source>
</evidence>
<keyword evidence="2" id="KW-0677">Repeat</keyword>
<name>A0A177EJV6_9MICR</name>
<feature type="compositionally biased region" description="Low complexity" evidence="3">
    <location>
        <begin position="173"/>
        <end position="188"/>
    </location>
</feature>
<keyword evidence="5" id="KW-1185">Reference proteome</keyword>
<keyword evidence="1" id="KW-0853">WD repeat</keyword>
<dbReference type="OrthoDB" id="6274823at2759"/>
<sequence length="470" mass="52355">MFWTNWKCKQTITAASSDHYTSCKIKDGNLILGRHKGFLELYKIGPNLRKRIEFRSHAPCFDYLRSAEIPESVDTIDVVTSGTKELLVITANPKTLKLWNIHASYLRSEDAVPVVECCTDTSSDEEEGAGSGKSCHSDDENGHSDEKHLGEKHLGEKHLGDEGPDSKDATLKTPNIPQQQTPNTPNTPKASAKDDARMERLFAQAHLKKRCLVRLEKECTLDNTYNIHSVSTAPNNESVLVADELSITILNPRIEDPWKVINLKPLKNEELNKIITTAKFVENTSNMFVYGTSSGSVELHDLRECVKSETTLTITAATSGDFYGEIVRPISDLLFMSDTTLACRNLQQVLLYDLRFPSTPVQEYDVYPLVQKKISDLYDTDEIFSRFELCGAGSKLYTGSFNTAVVEIDVKTNEISRAFLDNDLDVATRIVDGKKITCIAMDGDCLVTTIANHCHIFRPILPSAANDTSP</sequence>